<dbReference type="Pfam" id="PF01432">
    <property type="entry name" value="Peptidase_M3"/>
    <property type="match status" value="1"/>
</dbReference>
<dbReference type="GO" id="GO:0004222">
    <property type="term" value="F:metalloendopeptidase activity"/>
    <property type="evidence" value="ECO:0007669"/>
    <property type="project" value="UniProtKB-UniRule"/>
</dbReference>
<evidence type="ECO:0000256" key="1">
    <source>
        <dbReference type="ARBA" id="ARBA00022670"/>
    </source>
</evidence>
<feature type="domain" description="Peptidase M3A/M3B catalytic" evidence="7">
    <location>
        <begin position="196"/>
        <end position="571"/>
    </location>
</feature>
<dbReference type="Gene3D" id="1.10.1370.20">
    <property type="entry name" value="Oligoendopeptidase f, C-terminal domain"/>
    <property type="match status" value="1"/>
</dbReference>
<dbReference type="EMBL" id="WUUQ01000001">
    <property type="protein sequence ID" value="MXQ72960.1"/>
    <property type="molecule type" value="Genomic_DNA"/>
</dbReference>
<dbReference type="PANTHER" id="PTHR11804">
    <property type="entry name" value="PROTEASE M3 THIMET OLIGOPEPTIDASE-RELATED"/>
    <property type="match status" value="1"/>
</dbReference>
<dbReference type="InterPro" id="IPR013647">
    <property type="entry name" value="OligopepF_N_dom"/>
</dbReference>
<proteinExistence type="inferred from homology"/>
<dbReference type="EC" id="3.4.24.-" evidence="6"/>
<dbReference type="InterPro" id="IPR042088">
    <property type="entry name" value="OligoPept_F_C"/>
</dbReference>
<evidence type="ECO:0000256" key="4">
    <source>
        <dbReference type="ARBA" id="ARBA00022833"/>
    </source>
</evidence>
<evidence type="ECO:0000256" key="6">
    <source>
        <dbReference type="RuleBase" id="RU368091"/>
    </source>
</evidence>
<dbReference type="Pfam" id="PF08439">
    <property type="entry name" value="Peptidase_M3_N"/>
    <property type="match status" value="1"/>
</dbReference>
<dbReference type="Proteomes" id="UP000434036">
    <property type="component" value="Unassembled WGS sequence"/>
</dbReference>
<dbReference type="GO" id="GO:0006508">
    <property type="term" value="P:proteolysis"/>
    <property type="evidence" value="ECO:0007669"/>
    <property type="project" value="UniProtKB-KW"/>
</dbReference>
<evidence type="ECO:0000256" key="5">
    <source>
        <dbReference type="ARBA" id="ARBA00023049"/>
    </source>
</evidence>
<dbReference type="InterPro" id="IPR045090">
    <property type="entry name" value="Pept_M3A_M3B"/>
</dbReference>
<gene>
    <name evidence="9" type="primary">pepF</name>
    <name evidence="9" type="ORF">GSF08_03285</name>
</gene>
<dbReference type="CDD" id="cd09608">
    <property type="entry name" value="M3B_PepF"/>
    <property type="match status" value="1"/>
</dbReference>
<keyword evidence="4 6" id="KW-0862">Zinc</keyword>
<dbReference type="RefSeq" id="WP_160624396.1">
    <property type="nucleotide sequence ID" value="NZ_WUUQ01000001.1"/>
</dbReference>
<keyword evidence="3 6" id="KW-0378">Hydrolase</keyword>
<dbReference type="InterPro" id="IPR004438">
    <property type="entry name" value="Peptidase_M3B"/>
</dbReference>
<reference evidence="9 10" key="1">
    <citation type="submission" date="2019-12" db="EMBL/GenBank/DDBJ databases">
        <authorList>
            <person name="Yang R."/>
        </authorList>
    </citation>
    <scope>NUCLEOTIDE SEQUENCE [LARGE SCALE GENOMIC DNA]</scope>
    <source>
        <strain evidence="9 10">DONG20-135</strain>
    </source>
</reference>
<keyword evidence="2 6" id="KW-0479">Metal-binding</keyword>
<evidence type="ECO:0000259" key="8">
    <source>
        <dbReference type="Pfam" id="PF08439"/>
    </source>
</evidence>
<dbReference type="AlphaFoldDB" id="A0A6N8U4T7"/>
<dbReference type="PANTHER" id="PTHR11804:SF84">
    <property type="entry name" value="SACCHAROLYSIN"/>
    <property type="match status" value="1"/>
</dbReference>
<keyword evidence="1 6" id="KW-0645">Protease</keyword>
<dbReference type="Gene3D" id="1.10.287.830">
    <property type="entry name" value="putative peptidase helix hairpin domain like"/>
    <property type="match status" value="1"/>
</dbReference>
<organism evidence="9 10">
    <name type="scientific">Copranaerobaculum intestinale</name>
    <dbReference type="NCBI Taxonomy" id="2692629"/>
    <lineage>
        <taxon>Bacteria</taxon>
        <taxon>Bacillati</taxon>
        <taxon>Bacillota</taxon>
        <taxon>Erysipelotrichia</taxon>
        <taxon>Erysipelotrichales</taxon>
        <taxon>Erysipelotrichaceae</taxon>
        <taxon>Copranaerobaculum</taxon>
    </lineage>
</organism>
<comment type="caution">
    <text evidence="9">The sequence shown here is derived from an EMBL/GenBank/DDBJ whole genome shotgun (WGS) entry which is preliminary data.</text>
</comment>
<comment type="cofactor">
    <cofactor evidence="6">
        <name>Zn(2+)</name>
        <dbReference type="ChEBI" id="CHEBI:29105"/>
    </cofactor>
    <text evidence="6">Binds 1 zinc ion.</text>
</comment>
<keyword evidence="5 6" id="KW-0482">Metalloprotease</keyword>
<comment type="function">
    <text evidence="6">Has oligopeptidase activity and degrades a variety of small bioactive peptides.</text>
</comment>
<evidence type="ECO:0000259" key="7">
    <source>
        <dbReference type="Pfam" id="PF01432"/>
    </source>
</evidence>
<reference evidence="9 10" key="2">
    <citation type="submission" date="2020-01" db="EMBL/GenBank/DDBJ databases">
        <title>Clostridiaceae sp. nov. isolated from the gut of human by culturomics.</title>
        <authorList>
            <person name="Chang Y."/>
        </authorList>
    </citation>
    <scope>NUCLEOTIDE SEQUENCE [LARGE SCALE GENOMIC DNA]</scope>
    <source>
        <strain evidence="9 10">DONG20-135</strain>
    </source>
</reference>
<evidence type="ECO:0000256" key="3">
    <source>
        <dbReference type="ARBA" id="ARBA00022801"/>
    </source>
</evidence>
<accession>A0A6N8U4T7</accession>
<comment type="similarity">
    <text evidence="6">Belongs to the peptidase M3B family.</text>
</comment>
<evidence type="ECO:0000313" key="9">
    <source>
        <dbReference type="EMBL" id="MXQ72960.1"/>
    </source>
</evidence>
<protein>
    <recommendedName>
        <fullName evidence="6">Oligopeptidase F</fullName>
        <ecNumber evidence="6">3.4.24.-</ecNumber>
    </recommendedName>
</protein>
<dbReference type="SUPFAM" id="SSF55486">
    <property type="entry name" value="Metalloproteases ('zincins'), catalytic domain"/>
    <property type="match status" value="1"/>
</dbReference>
<evidence type="ECO:0000256" key="2">
    <source>
        <dbReference type="ARBA" id="ARBA00022723"/>
    </source>
</evidence>
<dbReference type="Gene3D" id="1.20.140.70">
    <property type="entry name" value="Oligopeptidase f, N-terminal domain"/>
    <property type="match status" value="1"/>
</dbReference>
<name>A0A6N8U4T7_9FIRM</name>
<keyword evidence="10" id="KW-1185">Reference proteome</keyword>
<feature type="domain" description="Oligopeptidase F N-terminal" evidence="8">
    <location>
        <begin position="114"/>
        <end position="170"/>
    </location>
</feature>
<sequence length="586" mass="68267">MKRSDIAKEYQWDLTTLFKDQKAFEKQYQVARSLLEKLTAKQGTITKTKDAFIQFMNDQETFSRYLDNLSSYANMCADVMPEDQVVQNNRSLTMKLYQDCLEKLNFVDLELIANKAVVEIYLADDDCKDFRYPIDEIFRTIPHRLNEREEMLMAQVNELMVNPSEIYDALRLEFEPVTIGGEELFLNEATYTEFLKHPVHDVRKQAFTHLFQEYKRYDNAFAKMLGSHAYGQVLNAKIRHFDSALDASLFEDGADRSLFDKVLHMANVKYQQPLHDYFAFRKEYLKLEEQHTYDILLPLAESEQQNYSIEECYDILHKALKPLGDEYLELLNQAKKEHWVDYMTHTGKRSGAYSGGSYDSNPFVLMNFTGGYDSLSTLAHELGHSMHSYYSHKNNRPMLANYRIFVAEVASTVNEILLNKYLLSTSDDEAYKAYILTNLLEQLVGTLYRQPMYAQFELDLHTFIEKGEPVSSGKLTEDFLNISRNYFGSSVIVDDLEKYKCFYVPHFYYNFYVYKYTLGMSVALSFVKKILSGDTADYMKFLSKGGSESPIDELVNSGVDPRNDQVYDDAFTFFKETLEECKELMM</sequence>
<dbReference type="NCBIfam" id="TIGR00181">
    <property type="entry name" value="pepF"/>
    <property type="match status" value="1"/>
</dbReference>
<dbReference type="GO" id="GO:0006518">
    <property type="term" value="P:peptide metabolic process"/>
    <property type="evidence" value="ECO:0007669"/>
    <property type="project" value="TreeGrafter"/>
</dbReference>
<evidence type="ECO:0000313" key="10">
    <source>
        <dbReference type="Proteomes" id="UP000434036"/>
    </source>
</evidence>
<dbReference type="GO" id="GO:0046872">
    <property type="term" value="F:metal ion binding"/>
    <property type="evidence" value="ECO:0007669"/>
    <property type="project" value="UniProtKB-UniRule"/>
</dbReference>
<dbReference type="InterPro" id="IPR001567">
    <property type="entry name" value="Pept_M3A_M3B_dom"/>
</dbReference>